<accession>A0A6C0KLL0</accession>
<evidence type="ECO:0000259" key="3">
    <source>
        <dbReference type="PROSITE" id="PS51845"/>
    </source>
</evidence>
<proteinExistence type="predicted"/>
<keyword evidence="2" id="KW-0378">Hydrolase</keyword>
<dbReference type="PANTHER" id="PTHR11347">
    <property type="entry name" value="CYCLIC NUCLEOTIDE PHOSPHODIESTERASE"/>
    <property type="match status" value="1"/>
</dbReference>
<organism evidence="4">
    <name type="scientific">viral metagenome</name>
    <dbReference type="NCBI Taxonomy" id="1070528"/>
    <lineage>
        <taxon>unclassified sequences</taxon>
        <taxon>metagenomes</taxon>
        <taxon>organismal metagenomes</taxon>
    </lineage>
</organism>
<protein>
    <recommendedName>
        <fullName evidence="3">PDEase domain-containing protein</fullName>
    </recommendedName>
</protein>
<dbReference type="InterPro" id="IPR002073">
    <property type="entry name" value="PDEase_catalytic_dom"/>
</dbReference>
<dbReference type="GO" id="GO:0007165">
    <property type="term" value="P:signal transduction"/>
    <property type="evidence" value="ECO:0007669"/>
    <property type="project" value="InterPro"/>
</dbReference>
<evidence type="ECO:0000313" key="4">
    <source>
        <dbReference type="EMBL" id="QHU17647.1"/>
    </source>
</evidence>
<dbReference type="GO" id="GO:0004114">
    <property type="term" value="F:3',5'-cyclic-nucleotide phosphodiesterase activity"/>
    <property type="evidence" value="ECO:0007669"/>
    <property type="project" value="InterPro"/>
</dbReference>
<dbReference type="InterPro" id="IPR036971">
    <property type="entry name" value="PDEase_catalytic_dom_sf"/>
</dbReference>
<evidence type="ECO:0000256" key="1">
    <source>
        <dbReference type="ARBA" id="ARBA00022723"/>
    </source>
</evidence>
<feature type="domain" description="PDEase" evidence="3">
    <location>
        <begin position="1"/>
        <end position="249"/>
    </location>
</feature>
<dbReference type="InterPro" id="IPR023174">
    <property type="entry name" value="PDEase_CS"/>
</dbReference>
<name>A0A6C0KLL0_9ZZZZ</name>
<dbReference type="PROSITE" id="PS00126">
    <property type="entry name" value="PDEASE_I_1"/>
    <property type="match status" value="1"/>
</dbReference>
<dbReference type="SUPFAM" id="SSF109604">
    <property type="entry name" value="HD-domain/PDEase-like"/>
    <property type="match status" value="1"/>
</dbReference>
<dbReference type="Pfam" id="PF00233">
    <property type="entry name" value="PDEase_I"/>
    <property type="match status" value="1"/>
</dbReference>
<dbReference type="GO" id="GO:0046872">
    <property type="term" value="F:metal ion binding"/>
    <property type="evidence" value="ECO:0007669"/>
    <property type="project" value="UniProtKB-KW"/>
</dbReference>
<dbReference type="Gene3D" id="1.10.1300.10">
    <property type="entry name" value="3'5'-cyclic nucleotide phosphodiesterase, catalytic domain"/>
    <property type="match status" value="1"/>
</dbReference>
<reference evidence="4" key="1">
    <citation type="journal article" date="2020" name="Nature">
        <title>Giant virus diversity and host interactions through global metagenomics.</title>
        <authorList>
            <person name="Schulz F."/>
            <person name="Roux S."/>
            <person name="Paez-Espino D."/>
            <person name="Jungbluth S."/>
            <person name="Walsh D.A."/>
            <person name="Denef V.J."/>
            <person name="McMahon K.D."/>
            <person name="Konstantinidis K.T."/>
            <person name="Eloe-Fadrosh E.A."/>
            <person name="Kyrpides N.C."/>
            <person name="Woyke T."/>
        </authorList>
    </citation>
    <scope>NUCLEOTIDE SEQUENCE</scope>
    <source>
        <strain evidence="4">GVMAG-S-3300012919-55</strain>
    </source>
</reference>
<dbReference type="InterPro" id="IPR003607">
    <property type="entry name" value="HD/PDEase_dom"/>
</dbReference>
<dbReference type="AlphaFoldDB" id="A0A6C0KLL0"/>
<dbReference type="SMART" id="SM00471">
    <property type="entry name" value="HDc"/>
    <property type="match status" value="1"/>
</dbReference>
<dbReference type="PROSITE" id="PS51845">
    <property type="entry name" value="PDEASE_I_2"/>
    <property type="match status" value="1"/>
</dbReference>
<keyword evidence="1" id="KW-0479">Metal-binding</keyword>
<dbReference type="EMBL" id="MN740916">
    <property type="protein sequence ID" value="QHU17647.1"/>
    <property type="molecule type" value="Genomic_DNA"/>
</dbReference>
<evidence type="ECO:0000256" key="2">
    <source>
        <dbReference type="ARBA" id="ARBA00022801"/>
    </source>
</evidence>
<sequence>MSKIHPQEDNWTNSYLEIQEFRQPSEQVKFVVQECMRVQYFENKDNDIETKLKCFVEQIQENYKDNHYHCFEHALHVFKSTVILWNKLSNRVCFDFSHIEHLALLISALVHDVCHPGGFNSLLYGKQNAILYNDQSILENQSLTFTFELLQKEQYNFLINLCEKEFTQFRKIMIDMVLGTDIGNKIRNVYLEQISKTHNDNYGMIDTETEEGRIVSLTYILRCADVCAAMQSNEISWIWAERFYSECYAIFNGPPGSVTDTYSNQIIHIKNNTLKLVRQIIKLKILDNSFESLLLHNITNNLTSWKQNAQSKILLWKTKNQNLYNKK</sequence>